<dbReference type="AlphaFoldDB" id="A0A7C9EGR8"/>
<feature type="compositionally biased region" description="Polar residues" evidence="2">
    <location>
        <begin position="1"/>
        <end position="15"/>
    </location>
</feature>
<sequence>MASAQVLSNSAGSSRKQGHLEAGKRRLEEFRKKKAAAKKAASTSQSHTADSTTYEKQASENGEAHISGAIADGKSDVAKTYGLLNHKDKSYGITLDGGLKSALSAQDAAQSHHMSFDLQKMEPKQEGKSHDISGLKPETDSVDSRQIDDQAGNVGSTGEGRYAYGIPSSSTAPVDSISYYHSKSYGAVESLSNNDITSESFENKNSAINDVAASVYSDEDAANSLRDMAVADSVYPIVDLPAIASEPGHGQHEDWDSRSFRNNITSGLQERNIINAAGNFSSFYDRRVSEPISTGSSSHAGGSFNGLLYSAAAETHPRRPRTSFISSLFIGRDPPATDPSYSEKEKLTTSKFQSSNFVESSAMQDSFTASGAVESLQKPAFSPRNNNFGSAFKEQKLFDSLESKLESSSQKQNEDFAALEQHIEDLTQEKFSLQRALDTSKSLAESLASENSSLTESYNQQASIVTQLKAEVERLQGEIKARLVELESIKAEYMNVQLECNAADERAKLLASEVIGLEEKALRLRSNELKLERELEKSNGEIASYKKKMSSLEKERQDMLQTIDALQEEKKLLQSKLRRASAGGMSVDINHGHSKKDASTCTSDLGLDIGAADREYSGEMSSDLQGHADADNLLLLTMHRPTGVLDSATVIPPDQVQMIQNINSLISEIMLEKEEVMQALMTERMTSTKLKDLNKELSQKLEVQTQRLELLTAQSMASENIPARQPTGPQVARETVAYADEGDEVVERVLGWIMKLFPGGPAKRKTSRL</sequence>
<protein>
    <submittedName>
        <fullName evidence="3">Uncharacterized protein</fullName>
    </submittedName>
</protein>
<dbReference type="GO" id="GO:0040008">
    <property type="term" value="P:regulation of growth"/>
    <property type="evidence" value="ECO:0007669"/>
    <property type="project" value="InterPro"/>
</dbReference>
<keyword evidence="1" id="KW-0175">Coiled coil</keyword>
<name>A0A7C9EGR8_OPUST</name>
<feature type="region of interest" description="Disordered" evidence="2">
    <location>
        <begin position="1"/>
        <end position="62"/>
    </location>
</feature>
<dbReference type="PANTHER" id="PTHR47490:SF2">
    <property type="entry name" value="PROTEIN BLISTER"/>
    <property type="match status" value="1"/>
</dbReference>
<evidence type="ECO:0000256" key="2">
    <source>
        <dbReference type="SAM" id="MobiDB-lite"/>
    </source>
</evidence>
<proteinExistence type="predicted"/>
<reference evidence="3" key="2">
    <citation type="submission" date="2020-07" db="EMBL/GenBank/DDBJ databases">
        <authorList>
            <person name="Vera ALvarez R."/>
            <person name="Arias-Moreno D.M."/>
            <person name="Jimenez-Jacinto V."/>
            <person name="Jimenez-Bremont J.F."/>
            <person name="Swaminathan K."/>
            <person name="Moose S.P."/>
            <person name="Guerrero-Gonzalez M.L."/>
            <person name="Marino-Ramirez L."/>
            <person name="Landsman D."/>
            <person name="Rodriguez-Kessler M."/>
            <person name="Delgado-Sanchez P."/>
        </authorList>
    </citation>
    <scope>NUCLEOTIDE SEQUENCE</scope>
    <source>
        <tissue evidence="3">Cladode</tissue>
    </source>
</reference>
<accession>A0A7C9EGR8</accession>
<dbReference type="Gene3D" id="1.10.287.1490">
    <property type="match status" value="1"/>
</dbReference>
<feature type="region of interest" description="Disordered" evidence="2">
    <location>
        <begin position="120"/>
        <end position="167"/>
    </location>
</feature>
<feature type="compositionally biased region" description="Basic and acidic residues" evidence="2">
    <location>
        <begin position="18"/>
        <end position="31"/>
    </location>
</feature>
<evidence type="ECO:0000313" key="3">
    <source>
        <dbReference type="EMBL" id="MBA4661848.1"/>
    </source>
</evidence>
<dbReference type="EMBL" id="GISG01213936">
    <property type="protein sequence ID" value="MBA4661848.1"/>
    <property type="molecule type" value="Transcribed_RNA"/>
</dbReference>
<evidence type="ECO:0000256" key="1">
    <source>
        <dbReference type="SAM" id="Coils"/>
    </source>
</evidence>
<dbReference type="PANTHER" id="PTHR47490">
    <property type="entry name" value="PROTEIN BLISTER"/>
    <property type="match status" value="1"/>
</dbReference>
<feature type="compositionally biased region" description="Polar residues" evidence="2">
    <location>
        <begin position="42"/>
        <end position="60"/>
    </location>
</feature>
<feature type="compositionally biased region" description="Basic and acidic residues" evidence="2">
    <location>
        <begin position="120"/>
        <end position="148"/>
    </location>
</feature>
<organism evidence="3">
    <name type="scientific">Opuntia streptacantha</name>
    <name type="common">Prickly pear cactus</name>
    <name type="synonym">Opuntia cardona</name>
    <dbReference type="NCBI Taxonomy" id="393608"/>
    <lineage>
        <taxon>Eukaryota</taxon>
        <taxon>Viridiplantae</taxon>
        <taxon>Streptophyta</taxon>
        <taxon>Embryophyta</taxon>
        <taxon>Tracheophyta</taxon>
        <taxon>Spermatophyta</taxon>
        <taxon>Magnoliopsida</taxon>
        <taxon>eudicotyledons</taxon>
        <taxon>Gunneridae</taxon>
        <taxon>Pentapetalae</taxon>
        <taxon>Caryophyllales</taxon>
        <taxon>Cactineae</taxon>
        <taxon>Cactaceae</taxon>
        <taxon>Opuntioideae</taxon>
        <taxon>Opuntia</taxon>
    </lineage>
</organism>
<dbReference type="InterPro" id="IPR044194">
    <property type="entry name" value="BLISTER"/>
</dbReference>
<feature type="coiled-coil region" evidence="1">
    <location>
        <begin position="409"/>
        <end position="583"/>
    </location>
</feature>
<reference evidence="3" key="1">
    <citation type="journal article" date="2013" name="J. Plant Res.">
        <title>Effect of fungi and light on seed germination of three Opuntia species from semiarid lands of central Mexico.</title>
        <authorList>
            <person name="Delgado-Sanchez P."/>
            <person name="Jimenez-Bremont J.F."/>
            <person name="Guerrero-Gonzalez Mde L."/>
            <person name="Flores J."/>
        </authorList>
    </citation>
    <scope>NUCLEOTIDE SEQUENCE</scope>
    <source>
        <tissue evidence="3">Cladode</tissue>
    </source>
</reference>